<organism evidence="5 6">
    <name type="scientific">Phytophthora fragariaefolia</name>
    <dbReference type="NCBI Taxonomy" id="1490495"/>
    <lineage>
        <taxon>Eukaryota</taxon>
        <taxon>Sar</taxon>
        <taxon>Stramenopiles</taxon>
        <taxon>Oomycota</taxon>
        <taxon>Peronosporomycetes</taxon>
        <taxon>Peronosporales</taxon>
        <taxon>Peronosporaceae</taxon>
        <taxon>Phytophthora</taxon>
    </lineage>
</organism>
<dbReference type="GO" id="GO:0005737">
    <property type="term" value="C:cytoplasm"/>
    <property type="evidence" value="ECO:0007669"/>
    <property type="project" value="TreeGrafter"/>
</dbReference>
<dbReference type="SUPFAM" id="SSF48439">
    <property type="entry name" value="Protein prenylyltransferase"/>
    <property type="match status" value="1"/>
</dbReference>
<dbReference type="Proteomes" id="UP001165121">
    <property type="component" value="Unassembled WGS sequence"/>
</dbReference>
<keyword evidence="3" id="KW-0808">Transferase</keyword>
<evidence type="ECO:0000256" key="4">
    <source>
        <dbReference type="ARBA" id="ARBA00022737"/>
    </source>
</evidence>
<dbReference type="GO" id="GO:0008318">
    <property type="term" value="F:protein prenyltransferase activity"/>
    <property type="evidence" value="ECO:0007669"/>
    <property type="project" value="InterPro"/>
</dbReference>
<name>A0A9W6XQ38_9STRA</name>
<dbReference type="InterPro" id="IPR002088">
    <property type="entry name" value="Prenyl_trans_a"/>
</dbReference>
<evidence type="ECO:0000313" key="5">
    <source>
        <dbReference type="EMBL" id="GMF43078.1"/>
    </source>
</evidence>
<keyword evidence="2" id="KW-0637">Prenyltransferase</keyword>
<evidence type="ECO:0000256" key="1">
    <source>
        <dbReference type="ARBA" id="ARBA00006734"/>
    </source>
</evidence>
<comment type="similarity">
    <text evidence="1">Belongs to the protein prenyltransferase subunit alpha family.</text>
</comment>
<sequence>METWCRTHVTDHSGWNHRQHILNELTKRYQDAGDVDGVAKNPMLAEYAFVSDIMAPYPSHEALWCHRRYVMQRLLQQAKNGSDSTDHVPVDGLLSRVSSTFSDSQAEVVETAPLTASWNETFTTLSSDVVGWSSILRAILQEMETAWRCGNQFSRRYAAWCLARLRTFLRGRRAQDQALAHELSSLATNLQKHLVQEDSVLIDLWLRM</sequence>
<dbReference type="AlphaFoldDB" id="A0A9W6XQ38"/>
<protein>
    <submittedName>
        <fullName evidence="5">Unnamed protein product</fullName>
    </submittedName>
</protein>
<dbReference type="Gene3D" id="1.25.40.120">
    <property type="entry name" value="Protein prenylyltransferase"/>
    <property type="match status" value="1"/>
</dbReference>
<evidence type="ECO:0000313" key="6">
    <source>
        <dbReference type="Proteomes" id="UP001165121"/>
    </source>
</evidence>
<reference evidence="5" key="1">
    <citation type="submission" date="2023-04" db="EMBL/GenBank/DDBJ databases">
        <title>Phytophthora fragariaefolia NBRC 109709.</title>
        <authorList>
            <person name="Ichikawa N."/>
            <person name="Sato H."/>
            <person name="Tonouchi N."/>
        </authorList>
    </citation>
    <scope>NUCLEOTIDE SEQUENCE</scope>
    <source>
        <strain evidence="5">NBRC 109709</strain>
    </source>
</reference>
<keyword evidence="4" id="KW-0677">Repeat</keyword>
<comment type="caution">
    <text evidence="5">The sequence shown here is derived from an EMBL/GenBank/DDBJ whole genome shotgun (WGS) entry which is preliminary data.</text>
</comment>
<dbReference type="Pfam" id="PF01239">
    <property type="entry name" value="PPTA"/>
    <property type="match status" value="2"/>
</dbReference>
<keyword evidence="6" id="KW-1185">Reference proteome</keyword>
<dbReference type="EMBL" id="BSXT01001509">
    <property type="protein sequence ID" value="GMF43078.1"/>
    <property type="molecule type" value="Genomic_DNA"/>
</dbReference>
<dbReference type="PANTHER" id="PTHR11129">
    <property type="entry name" value="PROTEIN FARNESYLTRANSFERASE ALPHA SUBUNIT/RAB GERANYLGERANYL TRANSFERASE ALPHA SUBUNIT"/>
    <property type="match status" value="1"/>
</dbReference>
<evidence type="ECO:0000256" key="2">
    <source>
        <dbReference type="ARBA" id="ARBA00022602"/>
    </source>
</evidence>
<dbReference type="OrthoDB" id="1924260at2759"/>
<proteinExistence type="inferred from homology"/>
<dbReference type="PANTHER" id="PTHR11129:SF3">
    <property type="entry name" value="PROTEIN PRENYLTRANSFERASE ALPHA SUBUNIT REPEAT-CONTAINING PROTEIN 1"/>
    <property type="match status" value="1"/>
</dbReference>
<accession>A0A9W6XQ38</accession>
<gene>
    <name evidence="5" type="ORF">Pfra01_001440100</name>
</gene>
<evidence type="ECO:0000256" key="3">
    <source>
        <dbReference type="ARBA" id="ARBA00022679"/>
    </source>
</evidence>